<dbReference type="GO" id="GO:0050570">
    <property type="term" value="F:4-hydroxythreonine-4-phosphate dehydrogenase activity"/>
    <property type="evidence" value="ECO:0007669"/>
    <property type="project" value="UniProtKB-EC"/>
</dbReference>
<dbReference type="RefSeq" id="WP_390202444.1">
    <property type="nucleotide sequence ID" value="NZ_JAODIW010000005.1"/>
</dbReference>
<dbReference type="Gene3D" id="3.40.718.10">
    <property type="entry name" value="Isopropylmalate Dehydrogenase"/>
    <property type="match status" value="1"/>
</dbReference>
<keyword evidence="2 5" id="KW-0560">Oxidoreductase</keyword>
<accession>A0ABD5PIV5</accession>
<proteinExistence type="predicted"/>
<name>A0ABD5PIV5_9EURY</name>
<feature type="region of interest" description="Disordered" evidence="4">
    <location>
        <begin position="1"/>
        <end position="23"/>
    </location>
</feature>
<keyword evidence="3" id="KW-0520">NAD</keyword>
<evidence type="ECO:0000313" key="6">
    <source>
        <dbReference type="Proteomes" id="UP001595921"/>
    </source>
</evidence>
<dbReference type="EMBL" id="JBHSDS010000017">
    <property type="protein sequence ID" value="MFC4360334.1"/>
    <property type="molecule type" value="Genomic_DNA"/>
</dbReference>
<sequence>MRDSRDSDDAAAADGSGARRPLVGVTMGDPAGIGSEVIVKAYPELRDRADVVVVGDADVLRDAVRVCGSELAVRAVDDFGAARGGSGGAVDGAGTDAVGADAIPVLDLDNVDDHAYGELREAFGRASLEYVERAIEGCVDGSLDAMVTAPINKQATRMAGSEYAGHTGMLADYTDTEDYSMMLVEDDLRVTHVSTHVPLREACDLVTEERVRTTIDVTDAALRDLGVDDPRIAVAGLNPHASDGGLLGDEDDAEIAPAVESARTDGVDVVGPESPDTVYVAAAAGDYDCVVSMYHDQGHIPIKLLGFEQAGGVSGVNVTVGLPIIRTSVDHGTAFDIAGQGVASPTSMVDAVDVAVRMARNRSR</sequence>
<dbReference type="Pfam" id="PF04166">
    <property type="entry name" value="PdxA"/>
    <property type="match status" value="1"/>
</dbReference>
<comment type="caution">
    <text evidence="5">The sequence shown here is derived from an EMBL/GenBank/DDBJ whole genome shotgun (WGS) entry which is preliminary data.</text>
</comment>
<dbReference type="AlphaFoldDB" id="A0ABD5PIV5"/>
<evidence type="ECO:0000313" key="5">
    <source>
        <dbReference type="EMBL" id="MFC4360334.1"/>
    </source>
</evidence>
<reference evidence="5 6" key="1">
    <citation type="journal article" date="2019" name="Int. J. Syst. Evol. Microbiol.">
        <title>The Global Catalogue of Microorganisms (GCM) 10K type strain sequencing project: providing services to taxonomists for standard genome sequencing and annotation.</title>
        <authorList>
            <consortium name="The Broad Institute Genomics Platform"/>
            <consortium name="The Broad Institute Genome Sequencing Center for Infectious Disease"/>
            <person name="Wu L."/>
            <person name="Ma J."/>
        </authorList>
    </citation>
    <scope>NUCLEOTIDE SEQUENCE [LARGE SCALE GENOMIC DNA]</scope>
    <source>
        <strain evidence="5 6">CGMCC 1.12553</strain>
    </source>
</reference>
<evidence type="ECO:0000256" key="4">
    <source>
        <dbReference type="SAM" id="MobiDB-lite"/>
    </source>
</evidence>
<dbReference type="EC" id="1.1.1.262" evidence="5"/>
<dbReference type="GO" id="GO:0046872">
    <property type="term" value="F:metal ion binding"/>
    <property type="evidence" value="ECO:0007669"/>
    <property type="project" value="UniProtKB-KW"/>
</dbReference>
<dbReference type="Proteomes" id="UP001595921">
    <property type="component" value="Unassembled WGS sequence"/>
</dbReference>
<dbReference type="InterPro" id="IPR005255">
    <property type="entry name" value="PdxA_fam"/>
</dbReference>
<dbReference type="SUPFAM" id="SSF53659">
    <property type="entry name" value="Isocitrate/Isopropylmalate dehydrogenase-like"/>
    <property type="match status" value="1"/>
</dbReference>
<feature type="compositionally biased region" description="Low complexity" evidence="4">
    <location>
        <begin position="10"/>
        <end position="20"/>
    </location>
</feature>
<keyword evidence="6" id="KW-1185">Reference proteome</keyword>
<gene>
    <name evidence="5" type="primary">pdxA</name>
    <name evidence="5" type="ORF">ACFO0N_20505</name>
</gene>
<evidence type="ECO:0000256" key="3">
    <source>
        <dbReference type="ARBA" id="ARBA00023027"/>
    </source>
</evidence>
<organism evidence="5 6">
    <name type="scientific">Halobium salinum</name>
    <dbReference type="NCBI Taxonomy" id="1364940"/>
    <lineage>
        <taxon>Archaea</taxon>
        <taxon>Methanobacteriati</taxon>
        <taxon>Methanobacteriota</taxon>
        <taxon>Stenosarchaea group</taxon>
        <taxon>Halobacteria</taxon>
        <taxon>Halobacteriales</taxon>
        <taxon>Haloferacaceae</taxon>
        <taxon>Halobium</taxon>
    </lineage>
</organism>
<evidence type="ECO:0000256" key="2">
    <source>
        <dbReference type="ARBA" id="ARBA00023002"/>
    </source>
</evidence>
<dbReference type="PANTHER" id="PTHR30004">
    <property type="entry name" value="4-HYDROXYTHREONINE-4-PHOSPHATE DEHYDROGENASE"/>
    <property type="match status" value="1"/>
</dbReference>
<dbReference type="PANTHER" id="PTHR30004:SF6">
    <property type="entry name" value="D-THREONATE 4-PHOSPHATE DEHYDROGENASE"/>
    <property type="match status" value="1"/>
</dbReference>
<dbReference type="NCBIfam" id="TIGR00557">
    <property type="entry name" value="pdxA"/>
    <property type="match status" value="1"/>
</dbReference>
<protein>
    <submittedName>
        <fullName evidence="5">4-hydroxythreonine-4-phosphate dehydrogenase PdxA</fullName>
        <ecNumber evidence="5">1.1.1.262</ecNumber>
    </submittedName>
</protein>
<evidence type="ECO:0000256" key="1">
    <source>
        <dbReference type="ARBA" id="ARBA00022723"/>
    </source>
</evidence>
<keyword evidence="1" id="KW-0479">Metal-binding</keyword>